<sequence>MKKPTTFATILFLLCSFRTLAQIKIKTDMVEINLPKSVTKTNISQIPIVDNDGTITSIPKPAYDYEGLGLNLSYGRLMGDTRFLAESKEALDNRHNRYGHNNEYYFTEIKSNEKYIILISRDRGWDNNCYLFYLVNKNFTYQVSGTLDFLPAEEVKAKKQLDEILNSINITN</sequence>
<feature type="chain" id="PRO_5046775522" description="DUF3805 domain-containing protein" evidence="1">
    <location>
        <begin position="22"/>
        <end position="172"/>
    </location>
</feature>
<dbReference type="EMBL" id="JACRYL010000012">
    <property type="protein sequence ID" value="MBC6111595.1"/>
    <property type="molecule type" value="Genomic_DNA"/>
</dbReference>
<comment type="caution">
    <text evidence="2">The sequence shown here is derived from an EMBL/GenBank/DDBJ whole genome shotgun (WGS) entry which is preliminary data.</text>
</comment>
<gene>
    <name evidence="2" type="ORF">H7U22_14310</name>
</gene>
<evidence type="ECO:0000256" key="1">
    <source>
        <dbReference type="SAM" id="SignalP"/>
    </source>
</evidence>
<dbReference type="Proteomes" id="UP000652755">
    <property type="component" value="Unassembled WGS sequence"/>
</dbReference>
<feature type="signal peptide" evidence="1">
    <location>
        <begin position="1"/>
        <end position="21"/>
    </location>
</feature>
<name>A0ABR7KU84_9SPHI</name>
<keyword evidence="3" id="KW-1185">Reference proteome</keyword>
<accession>A0ABR7KU84</accession>
<evidence type="ECO:0000313" key="3">
    <source>
        <dbReference type="Proteomes" id="UP000652755"/>
    </source>
</evidence>
<dbReference type="RefSeq" id="WP_187072043.1">
    <property type="nucleotide sequence ID" value="NZ_JACRYL010000012.1"/>
</dbReference>
<protein>
    <recommendedName>
        <fullName evidence="4">DUF3805 domain-containing protein</fullName>
    </recommendedName>
</protein>
<evidence type="ECO:0008006" key="4">
    <source>
        <dbReference type="Google" id="ProtNLM"/>
    </source>
</evidence>
<keyword evidence="1" id="KW-0732">Signal</keyword>
<evidence type="ECO:0000313" key="2">
    <source>
        <dbReference type="EMBL" id="MBC6111595.1"/>
    </source>
</evidence>
<reference evidence="2 3" key="1">
    <citation type="submission" date="2020-08" db="EMBL/GenBank/DDBJ databases">
        <authorList>
            <person name="Sun Q."/>
            <person name="Inoue M."/>
        </authorList>
    </citation>
    <scope>NUCLEOTIDE SEQUENCE [LARGE SCALE GENOMIC DNA]</scope>
    <source>
        <strain evidence="2 3">CCM 8938</strain>
    </source>
</reference>
<organism evidence="2 3">
    <name type="scientific">Pedobacter fastidiosus</name>
    <dbReference type="NCBI Taxonomy" id="2765361"/>
    <lineage>
        <taxon>Bacteria</taxon>
        <taxon>Pseudomonadati</taxon>
        <taxon>Bacteroidota</taxon>
        <taxon>Sphingobacteriia</taxon>
        <taxon>Sphingobacteriales</taxon>
        <taxon>Sphingobacteriaceae</taxon>
        <taxon>Pedobacter</taxon>
    </lineage>
</organism>
<proteinExistence type="predicted"/>